<feature type="transmembrane region" description="Helical" evidence="7">
    <location>
        <begin position="42"/>
        <end position="64"/>
    </location>
</feature>
<feature type="compositionally biased region" description="Basic and acidic residues" evidence="8">
    <location>
        <begin position="337"/>
        <end position="348"/>
    </location>
</feature>
<dbReference type="OrthoDB" id="4096362at2759"/>
<evidence type="ECO:0000256" key="8">
    <source>
        <dbReference type="SAM" id="MobiDB-lite"/>
    </source>
</evidence>
<evidence type="ECO:0000313" key="9">
    <source>
        <dbReference type="EMBL" id="CAF9915996.1"/>
    </source>
</evidence>
<evidence type="ECO:0000256" key="7">
    <source>
        <dbReference type="RuleBase" id="RU367100"/>
    </source>
</evidence>
<feature type="compositionally biased region" description="Low complexity" evidence="8">
    <location>
        <begin position="376"/>
        <end position="396"/>
    </location>
</feature>
<keyword evidence="10" id="KW-1185">Reference proteome</keyword>
<sequence length="448" mass="48661">MHVPFFRIFYSTTFTLLTLLLTALLLITPGDHIYQAFLKSQVYNIFIVAAAYLLTLLIATFIYAGRQYTNRSVLAAVPRELGLFENGKGTGVPRCVRRLVREGLERSAWIGWTARPKDIKGATGNSSKYEDAQIWKDAAAKRKAPGQSPLTGEKPPDPGNADPAQTPVWGTISYPGWSSPDSTDLPNIHLAPIILELPHLIEAKAVSLAPLSATISQHHNPTAKSNLPIPPPESEQQDPSVRSPLATSLLQRPATMGLRSYLTHLSSLSLIHPPHLATIFLSAYERARFSGTEITEPDFRALMGIFAEILRGMTALPPEILSEIQAEEGEFNLDGHYSADENGDREGEWLDGAPPPRSSLETTSTVAHTPLPLPPISSSSSSTSSRSRPRGLRTPSIPSIRDRPAARSLRSQASSVFTSRSSARSVIRLAPEGAMLDLPYVIDGVEGG</sequence>
<organism evidence="9 10">
    <name type="scientific">Heterodermia speciosa</name>
    <dbReference type="NCBI Taxonomy" id="116794"/>
    <lineage>
        <taxon>Eukaryota</taxon>
        <taxon>Fungi</taxon>
        <taxon>Dikarya</taxon>
        <taxon>Ascomycota</taxon>
        <taxon>Pezizomycotina</taxon>
        <taxon>Lecanoromycetes</taxon>
        <taxon>OSLEUM clade</taxon>
        <taxon>Lecanoromycetidae</taxon>
        <taxon>Caliciales</taxon>
        <taxon>Physciaceae</taxon>
        <taxon>Heterodermia</taxon>
    </lineage>
</organism>
<evidence type="ECO:0000313" key="10">
    <source>
        <dbReference type="Proteomes" id="UP000664521"/>
    </source>
</evidence>
<feature type="compositionally biased region" description="Low complexity" evidence="8">
    <location>
        <begin position="410"/>
        <end position="423"/>
    </location>
</feature>
<dbReference type="Proteomes" id="UP000664521">
    <property type="component" value="Unassembled WGS sequence"/>
</dbReference>
<evidence type="ECO:0000256" key="3">
    <source>
        <dbReference type="ARBA" id="ARBA00021353"/>
    </source>
</evidence>
<protein>
    <recommendedName>
        <fullName evidence="3 7">Defect at low temperature protein 1</fullName>
    </recommendedName>
</protein>
<proteinExistence type="inferred from homology"/>
<comment type="caution">
    <text evidence="9">The sequence shown here is derived from an EMBL/GenBank/DDBJ whole genome shotgun (WGS) entry which is preliminary data.</text>
</comment>
<dbReference type="GO" id="GO:0016020">
    <property type="term" value="C:membrane"/>
    <property type="evidence" value="ECO:0007669"/>
    <property type="project" value="UniProtKB-SubCell"/>
</dbReference>
<name>A0A8H3F849_9LECA</name>
<dbReference type="PANTHER" id="PTHR40021">
    <property type="entry name" value="DEFECT AT LOW TEMPERATURE PROTEIN 1"/>
    <property type="match status" value="1"/>
</dbReference>
<comment type="subcellular location">
    <subcellularLocation>
        <location evidence="7">Membrane</location>
        <topology evidence="7">Multi-pass membrane protein</topology>
    </subcellularLocation>
</comment>
<comment type="function">
    <text evidence="1 7">Required for growth under high-pressure and low-temperature conditions.</text>
</comment>
<comment type="similarity">
    <text evidence="2 7">Belongs to the DLT1 family.</text>
</comment>
<dbReference type="InterPro" id="IPR038869">
    <property type="entry name" value="DLT1"/>
</dbReference>
<feature type="region of interest" description="Disordered" evidence="8">
    <location>
        <begin position="138"/>
        <end position="175"/>
    </location>
</feature>
<evidence type="ECO:0000256" key="6">
    <source>
        <dbReference type="ARBA" id="ARBA00023136"/>
    </source>
</evidence>
<keyword evidence="4 7" id="KW-0812">Transmembrane</keyword>
<keyword evidence="6 7" id="KW-0472">Membrane</keyword>
<feature type="region of interest" description="Disordered" evidence="8">
    <location>
        <begin position="218"/>
        <end position="243"/>
    </location>
</feature>
<evidence type="ECO:0000256" key="2">
    <source>
        <dbReference type="ARBA" id="ARBA00005550"/>
    </source>
</evidence>
<dbReference type="AlphaFoldDB" id="A0A8H3F849"/>
<accession>A0A8H3F849</accession>
<evidence type="ECO:0000256" key="4">
    <source>
        <dbReference type="ARBA" id="ARBA00022692"/>
    </source>
</evidence>
<evidence type="ECO:0000256" key="5">
    <source>
        <dbReference type="ARBA" id="ARBA00022989"/>
    </source>
</evidence>
<reference evidence="9" key="1">
    <citation type="submission" date="2021-03" db="EMBL/GenBank/DDBJ databases">
        <authorList>
            <person name="Tagirdzhanova G."/>
        </authorList>
    </citation>
    <scope>NUCLEOTIDE SEQUENCE</scope>
</reference>
<dbReference type="PANTHER" id="PTHR40021:SF1">
    <property type="entry name" value="DEFECT AT LOW TEMPERATURE PROTEIN 1"/>
    <property type="match status" value="1"/>
</dbReference>
<dbReference type="EMBL" id="CAJPDS010000017">
    <property type="protein sequence ID" value="CAF9915996.1"/>
    <property type="molecule type" value="Genomic_DNA"/>
</dbReference>
<gene>
    <name evidence="7" type="primary">DLT1</name>
    <name evidence="9" type="ORF">HETSPECPRED_002716</name>
</gene>
<evidence type="ECO:0000256" key="1">
    <source>
        <dbReference type="ARBA" id="ARBA00002489"/>
    </source>
</evidence>
<feature type="transmembrane region" description="Helical" evidence="7">
    <location>
        <begin position="6"/>
        <end position="30"/>
    </location>
</feature>
<keyword evidence="5 7" id="KW-1133">Transmembrane helix</keyword>
<feature type="region of interest" description="Disordered" evidence="8">
    <location>
        <begin position="334"/>
        <end position="423"/>
    </location>
</feature>